<dbReference type="InterPro" id="IPR036396">
    <property type="entry name" value="Cyt_P450_sf"/>
</dbReference>
<dbReference type="GO" id="GO:0005737">
    <property type="term" value="C:cytoplasm"/>
    <property type="evidence" value="ECO:0007669"/>
    <property type="project" value="TreeGrafter"/>
</dbReference>
<dbReference type="PRINTS" id="PR00385">
    <property type="entry name" value="P450"/>
</dbReference>
<gene>
    <name evidence="12" type="primary">LOC114769451</name>
</gene>
<comment type="cofactor">
    <cofactor evidence="1 10">
        <name>heme</name>
        <dbReference type="ChEBI" id="CHEBI:30413"/>
    </cofactor>
</comment>
<feature type="binding site" description="axial binding residue" evidence="10">
    <location>
        <position position="444"/>
    </location>
    <ligand>
        <name>heme</name>
        <dbReference type="ChEBI" id="CHEBI:30413"/>
    </ligand>
    <ligandPart>
        <name>Fe</name>
        <dbReference type="ChEBI" id="CHEBI:18248"/>
    </ligandPart>
</feature>
<dbReference type="PROSITE" id="PS00086">
    <property type="entry name" value="CYTOCHROME_P450"/>
    <property type="match status" value="1"/>
</dbReference>
<evidence type="ECO:0000313" key="13">
    <source>
        <dbReference type="Proteomes" id="UP000694580"/>
    </source>
</evidence>
<keyword evidence="13" id="KW-1185">Reference proteome</keyword>
<dbReference type="GO" id="GO:0006082">
    <property type="term" value="P:organic acid metabolic process"/>
    <property type="evidence" value="ECO:0007669"/>
    <property type="project" value="TreeGrafter"/>
</dbReference>
<organism evidence="12 13">
    <name type="scientific">Denticeps clupeoides</name>
    <name type="common">denticle herring</name>
    <dbReference type="NCBI Taxonomy" id="299321"/>
    <lineage>
        <taxon>Eukaryota</taxon>
        <taxon>Metazoa</taxon>
        <taxon>Chordata</taxon>
        <taxon>Craniata</taxon>
        <taxon>Vertebrata</taxon>
        <taxon>Euteleostomi</taxon>
        <taxon>Actinopterygii</taxon>
        <taxon>Neopterygii</taxon>
        <taxon>Teleostei</taxon>
        <taxon>Clupei</taxon>
        <taxon>Clupeiformes</taxon>
        <taxon>Denticipitoidei</taxon>
        <taxon>Denticipitidae</taxon>
        <taxon>Denticeps</taxon>
    </lineage>
</organism>
<dbReference type="GO" id="GO:0006805">
    <property type="term" value="P:xenobiotic metabolic process"/>
    <property type="evidence" value="ECO:0007669"/>
    <property type="project" value="TreeGrafter"/>
</dbReference>
<dbReference type="InterPro" id="IPR001128">
    <property type="entry name" value="Cyt_P450"/>
</dbReference>
<evidence type="ECO:0000256" key="11">
    <source>
        <dbReference type="RuleBase" id="RU000461"/>
    </source>
</evidence>
<evidence type="ECO:0000256" key="1">
    <source>
        <dbReference type="ARBA" id="ARBA00001971"/>
    </source>
</evidence>
<dbReference type="Gene3D" id="1.10.630.10">
    <property type="entry name" value="Cytochrome P450"/>
    <property type="match status" value="1"/>
</dbReference>
<dbReference type="CDD" id="cd11026">
    <property type="entry name" value="CYP2"/>
    <property type="match status" value="1"/>
</dbReference>
<dbReference type="Proteomes" id="UP000694580">
    <property type="component" value="Chromosome 19"/>
</dbReference>
<protein>
    <recommendedName>
        <fullName evidence="14">Cytochrome P450, family 2, subfamily N, polypeptide 13</fullName>
    </recommendedName>
</protein>
<keyword evidence="7 10" id="KW-0408">Iron</keyword>
<reference evidence="12" key="3">
    <citation type="submission" date="2025-09" db="UniProtKB">
        <authorList>
            <consortium name="Ensembl"/>
        </authorList>
    </citation>
    <scope>IDENTIFICATION</scope>
</reference>
<keyword evidence="8 11" id="KW-0503">Monooxygenase</keyword>
<keyword evidence="5 10" id="KW-0479">Metal-binding</keyword>
<evidence type="ECO:0000256" key="8">
    <source>
        <dbReference type="ARBA" id="ARBA00023033"/>
    </source>
</evidence>
<dbReference type="InterPro" id="IPR002401">
    <property type="entry name" value="Cyt_P450_E_grp-I"/>
</dbReference>
<keyword evidence="6 11" id="KW-0560">Oxidoreductase</keyword>
<dbReference type="PANTHER" id="PTHR24300">
    <property type="entry name" value="CYTOCHROME P450 508A4-RELATED"/>
    <property type="match status" value="1"/>
</dbReference>
<evidence type="ECO:0000256" key="6">
    <source>
        <dbReference type="ARBA" id="ARBA00023002"/>
    </source>
</evidence>
<evidence type="ECO:0000256" key="7">
    <source>
        <dbReference type="ARBA" id="ARBA00023004"/>
    </source>
</evidence>
<dbReference type="GO" id="GO:0020037">
    <property type="term" value="F:heme binding"/>
    <property type="evidence" value="ECO:0007669"/>
    <property type="project" value="InterPro"/>
</dbReference>
<evidence type="ECO:0000256" key="4">
    <source>
        <dbReference type="ARBA" id="ARBA00022617"/>
    </source>
</evidence>
<evidence type="ECO:0000256" key="5">
    <source>
        <dbReference type="ARBA" id="ARBA00022723"/>
    </source>
</evidence>
<evidence type="ECO:0000256" key="2">
    <source>
        <dbReference type="ARBA" id="ARBA00004370"/>
    </source>
</evidence>
<dbReference type="PANTHER" id="PTHR24300:SF177">
    <property type="entry name" value="CYTOCHROME P450 2J2"/>
    <property type="match status" value="1"/>
</dbReference>
<reference evidence="12" key="2">
    <citation type="submission" date="2025-08" db="UniProtKB">
        <authorList>
            <consortium name="Ensembl"/>
        </authorList>
    </citation>
    <scope>IDENTIFICATION</scope>
</reference>
<dbReference type="GO" id="GO:0016712">
    <property type="term" value="F:oxidoreductase activity, acting on paired donors, with incorporation or reduction of molecular oxygen, reduced flavin or flavoprotein as one donor, and incorporation of one atom of oxygen"/>
    <property type="evidence" value="ECO:0007669"/>
    <property type="project" value="TreeGrafter"/>
</dbReference>
<dbReference type="SUPFAM" id="SSF48264">
    <property type="entry name" value="Cytochrome P450"/>
    <property type="match status" value="1"/>
</dbReference>
<dbReference type="InterPro" id="IPR017972">
    <property type="entry name" value="Cyt_P450_CS"/>
</dbReference>
<evidence type="ECO:0000256" key="10">
    <source>
        <dbReference type="PIRSR" id="PIRSR602401-1"/>
    </source>
</evidence>
<dbReference type="GO" id="GO:0016020">
    <property type="term" value="C:membrane"/>
    <property type="evidence" value="ECO:0007669"/>
    <property type="project" value="UniProtKB-SubCell"/>
</dbReference>
<proteinExistence type="inferred from homology"/>
<keyword evidence="9" id="KW-0472">Membrane</keyword>
<dbReference type="Ensembl" id="ENSDCDT00010054062.1">
    <property type="protein sequence ID" value="ENSDCDP00010043982.1"/>
    <property type="gene ID" value="ENSDCDG00010027311.1"/>
</dbReference>
<evidence type="ECO:0008006" key="14">
    <source>
        <dbReference type="Google" id="ProtNLM"/>
    </source>
</evidence>
<comment type="subcellular location">
    <subcellularLocation>
        <location evidence="2">Membrane</location>
    </subcellularLocation>
</comment>
<evidence type="ECO:0000313" key="12">
    <source>
        <dbReference type="Ensembl" id="ENSDCDP00010043982.1"/>
    </source>
</evidence>
<reference evidence="12 13" key="1">
    <citation type="submission" date="2020-06" db="EMBL/GenBank/DDBJ databases">
        <authorList>
            <consortium name="Wellcome Sanger Institute Data Sharing"/>
        </authorList>
    </citation>
    <scope>NUCLEOTIDE SEQUENCE [LARGE SCALE GENOMIC DNA]</scope>
</reference>
<dbReference type="Pfam" id="PF00067">
    <property type="entry name" value="p450"/>
    <property type="match status" value="1"/>
</dbReference>
<dbReference type="GeneTree" id="ENSGT00950000182879"/>
<sequence>IFEAMELQSIAELLDLKALLLFLLAFLLIADFLKNRNPPNYPPGPFALPFAGNVFSASFKQPHIYLKELHKAYGNIFGFRLGAEKVVCLTGYKMVKEALVVKGDNFVDRPFSAIADRLYPGSSGLFFSNGNKWKRQRRFTLSTLRNFGLGKTTLEVAICEESRCLLEAMESQKGDAFDPSDLFIKAVGNIICQLVFGQRYDYSDHTFQRMLNLSSDLFKLQASIYEAFPGIMKRLPGPHNDIFTHYDLISNFIRKEVNRHKDNFDPANPRDYIDAFLTEMKENPQNVAEGFYESNLIMNSLDMFSAGTETTSTTLRWALLILMKYPDIQEKVQAEIDSVIGQSRPPNMSDRPNLPYTDAVIHEIQRRGNIIPLNAPRMASKDTALGGYIIPRGTTLFTDLTSVLFDESEWETPESFNPSHFLDAEGRFRKPEAFIPFSAGKRACLGEQLARMEIFLFFVSLFQKFRFSTQEGTELSLEGTYGIAHVPHPFKIYAHVR</sequence>
<keyword evidence="4 10" id="KW-0349">Heme</keyword>
<comment type="similarity">
    <text evidence="3 11">Belongs to the cytochrome P450 family.</text>
</comment>
<accession>A0AAY4DEM0</accession>
<evidence type="ECO:0000256" key="9">
    <source>
        <dbReference type="ARBA" id="ARBA00023136"/>
    </source>
</evidence>
<dbReference type="FunFam" id="1.10.630.10:FF:000004">
    <property type="entry name" value="cytochrome P450 2D15 isoform X1"/>
    <property type="match status" value="1"/>
</dbReference>
<dbReference type="AlphaFoldDB" id="A0AAY4DEM0"/>
<dbReference type="GO" id="GO:0005506">
    <property type="term" value="F:iron ion binding"/>
    <property type="evidence" value="ECO:0007669"/>
    <property type="project" value="InterPro"/>
</dbReference>
<dbReference type="PRINTS" id="PR00463">
    <property type="entry name" value="EP450I"/>
</dbReference>
<evidence type="ECO:0000256" key="3">
    <source>
        <dbReference type="ARBA" id="ARBA00010617"/>
    </source>
</evidence>
<dbReference type="InterPro" id="IPR050182">
    <property type="entry name" value="Cytochrome_P450_fam2"/>
</dbReference>
<name>A0AAY4DEM0_9TELE</name>